<proteinExistence type="inferred from homology"/>
<dbReference type="Pfam" id="PF13347">
    <property type="entry name" value="MFS_2"/>
    <property type="match status" value="1"/>
</dbReference>
<dbReference type="GO" id="GO:0008643">
    <property type="term" value="P:carbohydrate transport"/>
    <property type="evidence" value="ECO:0007669"/>
    <property type="project" value="InterPro"/>
</dbReference>
<reference evidence="2" key="2">
    <citation type="submission" date="2023-05" db="EMBL/GenBank/DDBJ databases">
        <authorList>
            <person name="Fouks B."/>
        </authorList>
    </citation>
    <scope>NUCLEOTIDE SEQUENCE</scope>
    <source>
        <strain evidence="2">Stay&amp;Tobe</strain>
        <tissue evidence="2">Testes</tissue>
    </source>
</reference>
<gene>
    <name evidence="2" type="ORF">L9F63_027346</name>
</gene>
<reference evidence="2" key="1">
    <citation type="journal article" date="2023" name="IScience">
        <title>Live-bearing cockroach genome reveals convergent evolutionary mechanisms linked to viviparity in insects and beyond.</title>
        <authorList>
            <person name="Fouks B."/>
            <person name="Harrison M.C."/>
            <person name="Mikhailova A.A."/>
            <person name="Marchal E."/>
            <person name="English S."/>
            <person name="Carruthers M."/>
            <person name="Jennings E.C."/>
            <person name="Chiamaka E.L."/>
            <person name="Frigard R.A."/>
            <person name="Pippel M."/>
            <person name="Attardo G.M."/>
            <person name="Benoit J.B."/>
            <person name="Bornberg-Bauer E."/>
            <person name="Tobe S.S."/>
        </authorList>
    </citation>
    <scope>NUCLEOTIDE SEQUENCE</scope>
    <source>
        <strain evidence="2">Stay&amp;Tobe</strain>
    </source>
</reference>
<protein>
    <submittedName>
        <fullName evidence="2">Uncharacterized protein</fullName>
    </submittedName>
</protein>
<organism evidence="2 3">
    <name type="scientific">Diploptera punctata</name>
    <name type="common">Pacific beetle cockroach</name>
    <dbReference type="NCBI Taxonomy" id="6984"/>
    <lineage>
        <taxon>Eukaryota</taxon>
        <taxon>Metazoa</taxon>
        <taxon>Ecdysozoa</taxon>
        <taxon>Arthropoda</taxon>
        <taxon>Hexapoda</taxon>
        <taxon>Insecta</taxon>
        <taxon>Pterygota</taxon>
        <taxon>Neoptera</taxon>
        <taxon>Polyneoptera</taxon>
        <taxon>Dictyoptera</taxon>
        <taxon>Blattodea</taxon>
        <taxon>Blaberoidea</taxon>
        <taxon>Blaberidae</taxon>
        <taxon>Diplopterinae</taxon>
        <taxon>Diploptera</taxon>
    </lineage>
</organism>
<dbReference type="GO" id="GO:0015293">
    <property type="term" value="F:symporter activity"/>
    <property type="evidence" value="ECO:0007669"/>
    <property type="project" value="InterPro"/>
</dbReference>
<dbReference type="InterPro" id="IPR036259">
    <property type="entry name" value="MFS_trans_sf"/>
</dbReference>
<evidence type="ECO:0000313" key="3">
    <source>
        <dbReference type="Proteomes" id="UP001233999"/>
    </source>
</evidence>
<dbReference type="AlphaFoldDB" id="A0AAD8AA31"/>
<comment type="similarity">
    <text evidence="1">Belongs to the major facilitator superfamily.</text>
</comment>
<dbReference type="Gene3D" id="1.20.1250.20">
    <property type="entry name" value="MFS general substrate transporter like domains"/>
    <property type="match status" value="1"/>
</dbReference>
<feature type="non-terminal residue" evidence="2">
    <location>
        <position position="1"/>
    </location>
</feature>
<dbReference type="EMBL" id="JASPKZ010002654">
    <property type="protein sequence ID" value="KAJ9595269.1"/>
    <property type="molecule type" value="Genomic_DNA"/>
</dbReference>
<accession>A0AAD8AA31</accession>
<keyword evidence="3" id="KW-1185">Reference proteome</keyword>
<evidence type="ECO:0000313" key="2">
    <source>
        <dbReference type="EMBL" id="KAJ9595269.1"/>
    </source>
</evidence>
<name>A0AAD8AA31_DIPPU</name>
<dbReference type="PANTHER" id="PTHR11328:SF49">
    <property type="entry name" value="MAJOR FACILITATOR SUPERFAMILY DOMAIN-CONTAINING PROTEIN 12-LIKE PROTEIN"/>
    <property type="match status" value="1"/>
</dbReference>
<dbReference type="InterPro" id="IPR039672">
    <property type="entry name" value="MFS_2"/>
</dbReference>
<dbReference type="Proteomes" id="UP001233999">
    <property type="component" value="Unassembled WGS sequence"/>
</dbReference>
<dbReference type="PANTHER" id="PTHR11328">
    <property type="entry name" value="MAJOR FACILITATOR SUPERFAMILY DOMAIN-CONTAINING PROTEIN"/>
    <property type="match status" value="1"/>
</dbReference>
<evidence type="ECO:0000256" key="1">
    <source>
        <dbReference type="ARBA" id="ARBA00008335"/>
    </source>
</evidence>
<sequence length="188" mass="20657">IDDVIPRGEDWITTGVLRRELVSCASCSHGVEQARLRKCDECNKTQGPDTLKQKMEEEFKAMRLSFTEDSAGERSPLVQSTEATSNVNYNSRHDHKLPLQLKAAYGLGHVFNDISAAMWFSYTLLFLQTVIGMEPALSGAMLLIGQLADGMATPVVGVLADRIGSRKSWHITGSILVVITFPTLFAPC</sequence>
<feature type="non-terminal residue" evidence="2">
    <location>
        <position position="188"/>
    </location>
</feature>
<dbReference type="SUPFAM" id="SSF103473">
    <property type="entry name" value="MFS general substrate transporter"/>
    <property type="match status" value="1"/>
</dbReference>
<comment type="caution">
    <text evidence="2">The sequence shown here is derived from an EMBL/GenBank/DDBJ whole genome shotgun (WGS) entry which is preliminary data.</text>
</comment>
<dbReference type="GO" id="GO:0005886">
    <property type="term" value="C:plasma membrane"/>
    <property type="evidence" value="ECO:0007669"/>
    <property type="project" value="TreeGrafter"/>
</dbReference>